<dbReference type="PRINTS" id="PR00344">
    <property type="entry name" value="BCTRLSENSOR"/>
</dbReference>
<dbReference type="InterPro" id="IPR042240">
    <property type="entry name" value="CHASE_sf"/>
</dbReference>
<dbReference type="SMART" id="SM00387">
    <property type="entry name" value="HATPase_c"/>
    <property type="match status" value="1"/>
</dbReference>
<evidence type="ECO:0000259" key="20">
    <source>
        <dbReference type="PROSITE" id="PS50894"/>
    </source>
</evidence>
<dbReference type="PROSITE" id="PS50109">
    <property type="entry name" value="HIS_KIN"/>
    <property type="match status" value="1"/>
</dbReference>
<evidence type="ECO:0000259" key="19">
    <source>
        <dbReference type="PROSITE" id="PS50839"/>
    </source>
</evidence>
<feature type="domain" description="Response regulatory" evidence="16">
    <location>
        <begin position="784"/>
        <end position="908"/>
    </location>
</feature>
<evidence type="ECO:0000259" key="18">
    <source>
        <dbReference type="PROSITE" id="PS50113"/>
    </source>
</evidence>
<evidence type="ECO:0000313" key="22">
    <source>
        <dbReference type="Proteomes" id="UP001501169"/>
    </source>
</evidence>
<evidence type="ECO:0000256" key="9">
    <source>
        <dbReference type="ARBA" id="ARBA00022989"/>
    </source>
</evidence>
<dbReference type="SMART" id="SM01079">
    <property type="entry name" value="CHASE"/>
    <property type="match status" value="1"/>
</dbReference>
<dbReference type="Gene3D" id="3.30.450.20">
    <property type="entry name" value="PAS domain"/>
    <property type="match status" value="1"/>
</dbReference>
<keyword evidence="9 14" id="KW-1133">Transmembrane helix</keyword>
<keyword evidence="11 14" id="KW-0472">Membrane</keyword>
<comment type="catalytic activity">
    <reaction evidence="1">
        <text>ATP + protein L-histidine = ADP + protein N-phospho-L-histidine.</text>
        <dbReference type="EC" id="2.7.13.3"/>
    </reaction>
</comment>
<feature type="domain" description="Histidine kinase" evidence="15">
    <location>
        <begin position="543"/>
        <end position="764"/>
    </location>
</feature>
<keyword evidence="6 14" id="KW-0812">Transmembrane</keyword>
<dbReference type="SUPFAM" id="SSF55785">
    <property type="entry name" value="PYP-like sensor domain (PAS domain)"/>
    <property type="match status" value="1"/>
</dbReference>
<organism evidence="21 22">
    <name type="scientific">Rheinheimera aquimaris</name>
    <dbReference type="NCBI Taxonomy" id="412437"/>
    <lineage>
        <taxon>Bacteria</taxon>
        <taxon>Pseudomonadati</taxon>
        <taxon>Pseudomonadota</taxon>
        <taxon>Gammaproteobacteria</taxon>
        <taxon>Chromatiales</taxon>
        <taxon>Chromatiaceae</taxon>
        <taxon>Rheinheimera</taxon>
    </lineage>
</organism>
<dbReference type="InterPro" id="IPR000014">
    <property type="entry name" value="PAS"/>
</dbReference>
<dbReference type="InterPro" id="IPR008207">
    <property type="entry name" value="Sig_transdc_His_kin_Hpt_dom"/>
</dbReference>
<dbReference type="SMART" id="SM00388">
    <property type="entry name" value="HisKA"/>
    <property type="match status" value="1"/>
</dbReference>
<evidence type="ECO:0000256" key="4">
    <source>
        <dbReference type="ARBA" id="ARBA00022475"/>
    </source>
</evidence>
<dbReference type="CDD" id="cd16922">
    <property type="entry name" value="HATPase_EvgS-ArcB-TorS-like"/>
    <property type="match status" value="1"/>
</dbReference>
<dbReference type="RefSeq" id="WP_226766596.1">
    <property type="nucleotide sequence ID" value="NZ_BAAAEO010000002.1"/>
</dbReference>
<feature type="modified residue" description="Phosphohistidine" evidence="12">
    <location>
        <position position="1127"/>
    </location>
</feature>
<dbReference type="PANTHER" id="PTHR45339">
    <property type="entry name" value="HYBRID SIGNAL TRANSDUCTION HISTIDINE KINASE J"/>
    <property type="match status" value="1"/>
</dbReference>
<dbReference type="PROSITE" id="PS50894">
    <property type="entry name" value="HPT"/>
    <property type="match status" value="1"/>
</dbReference>
<dbReference type="CDD" id="cd00130">
    <property type="entry name" value="PAS"/>
    <property type="match status" value="1"/>
</dbReference>
<dbReference type="Pfam" id="PF00072">
    <property type="entry name" value="Response_reg"/>
    <property type="match status" value="2"/>
</dbReference>
<dbReference type="CDD" id="cd17546">
    <property type="entry name" value="REC_hyHK_CKI1_RcsC-like"/>
    <property type="match status" value="2"/>
</dbReference>
<keyword evidence="5 13" id="KW-0597">Phosphoprotein</keyword>
<sequence length="1267" mass="140605">MMQTAIRSTLNLRSLLLSLWLPLAIFVAGYIAALHYTTQQKADQQQRIQQAVMQRLQLITDGVREKVTLYQYGLRGTRGAIMTLSPERFSYQDMQTYTRSRDYKLEFPGARGFGLIRHVTPEQKQSFLQRMAQERPDYSFNIKQLQPHQHSLFVIQYIEPEARNSEAVGLDIGSEPMRRKAALDAALNNEIRLTAPITLVQANQKTQQGFLILMPVYLSATPASDPEQRLRQLYGWSYAPILIDEVLSTVSGLRDDVMLQITDSTEHQQLTFFQYGQAPEQQVIYQQQQELKLFGRQWQLALVPTPAFINALRLPSGSALFREILAMTVLLMLIVFLAQLLLLRRRQLAKHKMELARVEEKLLKQANAELEQQVALRTAEISRVSTLQRSILKGAGYAIIATDTKGVITAFNPAAERLLGYQAVEVVNAQTPGIFHLPDEVAKRAAVLSSELGRVVPEGFETFVAKARLGLQDINRWTYVTKTGEQVQVRLNVSALMDENGSLTGFLGIAFDLTEQLKRETELAAAKEQAEIASKAKSDFLANMSHEIRTPMNAILGLLQLVANTNLDKRQSDYIDRTQRAAKSLLLLLNDILDFSKVEAGKLELDPHTFSLPTLMQDIGIILSSGSCDKELEVLFHIAPDVPQHIVGDSLRIKQVLLNLAGNAIKFTEVGEVIISISARAEQDGMLTLRCAVSDTGIGMTAEQQQAIFSGFHQAESSISRRYGGTGLGLAISKRLVNLMGGNIRVQSEPGHGSTFEFDILVQQAEDSAMAQHPALNTLPSALKVLIVDDNDNARLILREMTESFGWLADTAKDTQQALPLLDQACASGEPYAILFVDWRMPGMDGLEFARFLKHDNQVQTPPLVVMITAYGKEVLTKHAASYQQLLDGFLMKPVTHDVMLNTVQAILSGDSVLPADNPEHINTKPLSGLTLLLVEDNVTNQLVATELLRQQGAIIDIAGSGPQALTMLQEQPDRYDLVLMDIQMPEMDGYQTTELIRQHLQLTTLPIVAMTANALPTDKAACFAAGMQDHIAKPFSVAEVVQKTLHYCSLQQSTELPERPSASFDSAALAFCQQHQIELEQACARLGNSADLYLRVLKQFSKDVQQAMTTLRQDTLAKADARILFHSLKGSAATVGFSALAQQAAVEEARFTAEEKQPSADFPLMLKLLDESHSQVTELLQLLQAHKATEQDTIELTEIELQQQLDLLMKYLTSANMQALATFRALLPALQHKTPQLAEQLDNTISALAFDQAAAILQALIHERAE</sequence>
<dbReference type="PROSITE" id="PS50113">
    <property type="entry name" value="PAC"/>
    <property type="match status" value="1"/>
</dbReference>
<dbReference type="InterPro" id="IPR001610">
    <property type="entry name" value="PAC"/>
</dbReference>
<dbReference type="SUPFAM" id="SSF47384">
    <property type="entry name" value="Homodimeric domain of signal transducing histidine kinase"/>
    <property type="match status" value="1"/>
</dbReference>
<dbReference type="PROSITE" id="PS50839">
    <property type="entry name" value="CHASE"/>
    <property type="match status" value="1"/>
</dbReference>
<feature type="transmembrane region" description="Helical" evidence="14">
    <location>
        <begin position="324"/>
        <end position="343"/>
    </location>
</feature>
<evidence type="ECO:0000256" key="10">
    <source>
        <dbReference type="ARBA" id="ARBA00023012"/>
    </source>
</evidence>
<dbReference type="SUPFAM" id="SSF47226">
    <property type="entry name" value="Histidine-containing phosphotransfer domain, HPT domain"/>
    <property type="match status" value="1"/>
</dbReference>
<feature type="modified residue" description="4-aspartylphosphate" evidence="13">
    <location>
        <position position="838"/>
    </location>
</feature>
<dbReference type="SUPFAM" id="SSF52172">
    <property type="entry name" value="CheY-like"/>
    <property type="match status" value="2"/>
</dbReference>
<dbReference type="NCBIfam" id="TIGR00229">
    <property type="entry name" value="sensory_box"/>
    <property type="match status" value="1"/>
</dbReference>
<dbReference type="EMBL" id="BAAAEO010000002">
    <property type="protein sequence ID" value="GAA0549745.1"/>
    <property type="molecule type" value="Genomic_DNA"/>
</dbReference>
<dbReference type="Pfam" id="PF02518">
    <property type="entry name" value="HATPase_c"/>
    <property type="match status" value="1"/>
</dbReference>
<dbReference type="InterPro" id="IPR005467">
    <property type="entry name" value="His_kinase_dom"/>
</dbReference>
<dbReference type="InterPro" id="IPR006189">
    <property type="entry name" value="CHASE_dom"/>
</dbReference>
<dbReference type="SMART" id="SM00091">
    <property type="entry name" value="PAS"/>
    <property type="match status" value="1"/>
</dbReference>
<keyword evidence="8" id="KW-0067">ATP-binding</keyword>
<comment type="caution">
    <text evidence="21">The sequence shown here is derived from an EMBL/GenBank/DDBJ whole genome shotgun (WGS) entry which is preliminary data.</text>
</comment>
<evidence type="ECO:0000256" key="13">
    <source>
        <dbReference type="PROSITE-ProRule" id="PRU00169"/>
    </source>
</evidence>
<dbReference type="Gene3D" id="1.10.287.130">
    <property type="match status" value="1"/>
</dbReference>
<evidence type="ECO:0000256" key="14">
    <source>
        <dbReference type="SAM" id="Phobius"/>
    </source>
</evidence>
<dbReference type="PROSITE" id="PS50110">
    <property type="entry name" value="RESPONSE_REGULATORY"/>
    <property type="match status" value="2"/>
</dbReference>
<evidence type="ECO:0000256" key="8">
    <source>
        <dbReference type="ARBA" id="ARBA00022840"/>
    </source>
</evidence>
<keyword evidence="7" id="KW-0547">Nucleotide-binding</keyword>
<evidence type="ECO:0000256" key="6">
    <source>
        <dbReference type="ARBA" id="ARBA00022692"/>
    </source>
</evidence>
<dbReference type="InterPro" id="IPR001789">
    <property type="entry name" value="Sig_transdc_resp-reg_receiver"/>
</dbReference>
<dbReference type="InterPro" id="IPR036097">
    <property type="entry name" value="HisK_dim/P_sf"/>
</dbReference>
<dbReference type="InterPro" id="IPR036641">
    <property type="entry name" value="HPT_dom_sf"/>
</dbReference>
<evidence type="ECO:0000313" key="21">
    <source>
        <dbReference type="EMBL" id="GAA0549745.1"/>
    </source>
</evidence>
<evidence type="ECO:0000256" key="3">
    <source>
        <dbReference type="ARBA" id="ARBA00012438"/>
    </source>
</evidence>
<accession>A0ABN1DSN0</accession>
<dbReference type="SMART" id="SM00448">
    <property type="entry name" value="REC"/>
    <property type="match status" value="2"/>
</dbReference>
<evidence type="ECO:0000256" key="2">
    <source>
        <dbReference type="ARBA" id="ARBA00004651"/>
    </source>
</evidence>
<dbReference type="Pfam" id="PF00989">
    <property type="entry name" value="PAS"/>
    <property type="match status" value="1"/>
</dbReference>
<dbReference type="InterPro" id="IPR003594">
    <property type="entry name" value="HATPase_dom"/>
</dbReference>
<feature type="domain" description="PAC" evidence="18">
    <location>
        <begin position="472"/>
        <end position="525"/>
    </location>
</feature>
<dbReference type="InterPro" id="IPR036890">
    <property type="entry name" value="HATPase_C_sf"/>
</dbReference>
<gene>
    <name evidence="21" type="ORF">GCM10009098_16770</name>
</gene>
<evidence type="ECO:0000256" key="5">
    <source>
        <dbReference type="ARBA" id="ARBA00022553"/>
    </source>
</evidence>
<evidence type="ECO:0000259" key="15">
    <source>
        <dbReference type="PROSITE" id="PS50109"/>
    </source>
</evidence>
<dbReference type="Gene3D" id="3.30.565.10">
    <property type="entry name" value="Histidine kinase-like ATPase, C-terminal domain"/>
    <property type="match status" value="1"/>
</dbReference>
<keyword evidence="22" id="KW-1185">Reference proteome</keyword>
<evidence type="ECO:0000259" key="17">
    <source>
        <dbReference type="PROSITE" id="PS50112"/>
    </source>
</evidence>
<dbReference type="InterPro" id="IPR003661">
    <property type="entry name" value="HisK_dim/P_dom"/>
</dbReference>
<feature type="domain" description="HPt" evidence="20">
    <location>
        <begin position="1086"/>
        <end position="1184"/>
    </location>
</feature>
<evidence type="ECO:0000256" key="1">
    <source>
        <dbReference type="ARBA" id="ARBA00000085"/>
    </source>
</evidence>
<evidence type="ECO:0000256" key="7">
    <source>
        <dbReference type="ARBA" id="ARBA00022741"/>
    </source>
</evidence>
<keyword evidence="10" id="KW-0902">Two-component regulatory system</keyword>
<dbReference type="InterPro" id="IPR004358">
    <property type="entry name" value="Sig_transdc_His_kin-like_C"/>
</dbReference>
<dbReference type="InterPro" id="IPR000700">
    <property type="entry name" value="PAS-assoc_C"/>
</dbReference>
<protein>
    <recommendedName>
        <fullName evidence="3">histidine kinase</fullName>
        <ecNumber evidence="3">2.7.13.3</ecNumber>
    </recommendedName>
</protein>
<dbReference type="Gene3D" id="1.20.120.160">
    <property type="entry name" value="HPT domain"/>
    <property type="match status" value="1"/>
</dbReference>
<dbReference type="CDD" id="cd00082">
    <property type="entry name" value="HisKA"/>
    <property type="match status" value="1"/>
</dbReference>
<dbReference type="Proteomes" id="UP001501169">
    <property type="component" value="Unassembled WGS sequence"/>
</dbReference>
<evidence type="ECO:0000256" key="11">
    <source>
        <dbReference type="ARBA" id="ARBA00023136"/>
    </source>
</evidence>
<feature type="domain" description="Response regulatory" evidence="16">
    <location>
        <begin position="931"/>
        <end position="1049"/>
    </location>
</feature>
<feature type="domain" description="CHASE" evidence="19">
    <location>
        <begin position="85"/>
        <end position="253"/>
    </location>
</feature>
<dbReference type="InterPro" id="IPR013767">
    <property type="entry name" value="PAS_fold"/>
</dbReference>
<dbReference type="InterPro" id="IPR011006">
    <property type="entry name" value="CheY-like_superfamily"/>
</dbReference>
<dbReference type="InterPro" id="IPR035965">
    <property type="entry name" value="PAS-like_dom_sf"/>
</dbReference>
<dbReference type="PROSITE" id="PS50112">
    <property type="entry name" value="PAS"/>
    <property type="match status" value="1"/>
</dbReference>
<proteinExistence type="predicted"/>
<dbReference type="SMART" id="SM00086">
    <property type="entry name" value="PAC"/>
    <property type="match status" value="1"/>
</dbReference>
<dbReference type="SUPFAM" id="SSF55874">
    <property type="entry name" value="ATPase domain of HSP90 chaperone/DNA topoisomerase II/histidine kinase"/>
    <property type="match status" value="1"/>
</dbReference>
<name>A0ABN1DSN0_9GAMM</name>
<dbReference type="PANTHER" id="PTHR45339:SF1">
    <property type="entry name" value="HYBRID SIGNAL TRANSDUCTION HISTIDINE KINASE J"/>
    <property type="match status" value="1"/>
</dbReference>
<dbReference type="Pfam" id="PF00512">
    <property type="entry name" value="HisKA"/>
    <property type="match status" value="1"/>
</dbReference>
<keyword evidence="4" id="KW-1003">Cell membrane</keyword>
<evidence type="ECO:0000259" key="16">
    <source>
        <dbReference type="PROSITE" id="PS50110"/>
    </source>
</evidence>
<reference evidence="21 22" key="1">
    <citation type="journal article" date="2019" name="Int. J. Syst. Evol. Microbiol.">
        <title>The Global Catalogue of Microorganisms (GCM) 10K type strain sequencing project: providing services to taxonomists for standard genome sequencing and annotation.</title>
        <authorList>
            <consortium name="The Broad Institute Genomics Platform"/>
            <consortium name="The Broad Institute Genome Sequencing Center for Infectious Disease"/>
            <person name="Wu L."/>
            <person name="Ma J."/>
        </authorList>
    </citation>
    <scope>NUCLEOTIDE SEQUENCE [LARGE SCALE GENOMIC DNA]</scope>
    <source>
        <strain evidence="21 22">JCM 14331</strain>
    </source>
</reference>
<dbReference type="Gene3D" id="3.40.50.2300">
    <property type="match status" value="2"/>
</dbReference>
<evidence type="ECO:0000256" key="12">
    <source>
        <dbReference type="PROSITE-ProRule" id="PRU00110"/>
    </source>
</evidence>
<dbReference type="EC" id="2.7.13.3" evidence="3"/>
<feature type="domain" description="PAS" evidence="17">
    <location>
        <begin position="384"/>
        <end position="428"/>
    </location>
</feature>
<dbReference type="Pfam" id="PF03924">
    <property type="entry name" value="CHASE"/>
    <property type="match status" value="1"/>
</dbReference>
<comment type="subcellular location">
    <subcellularLocation>
        <location evidence="2">Cell membrane</location>
        <topology evidence="2">Multi-pass membrane protein</topology>
    </subcellularLocation>
</comment>
<feature type="modified residue" description="4-aspartylphosphate" evidence="13">
    <location>
        <position position="982"/>
    </location>
</feature>
<dbReference type="Gene3D" id="3.30.450.350">
    <property type="entry name" value="CHASE domain"/>
    <property type="match status" value="1"/>
</dbReference>